<accession>N6X2I6</accession>
<sequence>MTSLFVSILAASPRATAFALDCAHARARGRAWIADFDTDPKSAVEEVGLLVLALAHGAQGALARGRVLGNASDLFTDDPAQDRGLGIETTGREGAGMEKSGVEAVDLEGTGVEGADLGGTRRDVQSAPRILCVSTTPTASLAIQRWHASSWEAGYSLGIREAQECSEALQGLSEALLRGHGVPRGAGDGDRQEWTRSGDLPRILITDSSIEEEGLFPFVEEGMQVILDYCEDEGDEGVLDSGFLVDRISRAGRHTQALTGTPGPLLRDVAPTLKRAMDRLLDPSPAARSLQARASLLVEQGEEEETIALHPAGGAAITREPCGTGALWRIGSVVDSATRRGLLNLIGAYARVQLSRADLPDGIEAAQRGGMLLLINHADRAREISGVFGTDRVSGSLCTGHVVLGRAGAMAVAAL</sequence>
<dbReference type="eggNOG" id="ENOG5030K4K">
    <property type="taxonomic scope" value="Bacteria"/>
</dbReference>
<dbReference type="PATRIC" id="fig|888050.3.peg.1185"/>
<dbReference type="Proteomes" id="UP000013015">
    <property type="component" value="Unassembled WGS sequence"/>
</dbReference>
<evidence type="ECO:0000313" key="1">
    <source>
        <dbReference type="EMBL" id="ENO17971.1"/>
    </source>
</evidence>
<keyword evidence="2" id="KW-1185">Reference proteome</keyword>
<proteinExistence type="predicted"/>
<evidence type="ECO:0000313" key="2">
    <source>
        <dbReference type="Proteomes" id="UP000013015"/>
    </source>
</evidence>
<dbReference type="RefSeq" id="WP_005963415.1">
    <property type="nucleotide sequence ID" value="NZ_CP040505.1"/>
</dbReference>
<comment type="caution">
    <text evidence="1">The sequence shown here is derived from an EMBL/GenBank/DDBJ whole genome shotgun (WGS) entry which is preliminary data.</text>
</comment>
<dbReference type="AlphaFoldDB" id="N6X2I6"/>
<organism evidence="1 2">
    <name type="scientific">Schaalia cardiffensis F0333</name>
    <dbReference type="NCBI Taxonomy" id="888050"/>
    <lineage>
        <taxon>Bacteria</taxon>
        <taxon>Bacillati</taxon>
        <taxon>Actinomycetota</taxon>
        <taxon>Actinomycetes</taxon>
        <taxon>Actinomycetales</taxon>
        <taxon>Actinomycetaceae</taxon>
        <taxon>Schaalia</taxon>
    </lineage>
</organism>
<dbReference type="OrthoDB" id="9800974at2"/>
<dbReference type="STRING" id="888050.HMPREF9004_1243"/>
<name>N6X2I6_9ACTO</name>
<dbReference type="EMBL" id="AQHZ01000021">
    <property type="protein sequence ID" value="ENO17971.1"/>
    <property type="molecule type" value="Genomic_DNA"/>
</dbReference>
<dbReference type="HOGENOM" id="CLU_661621_0_0_11"/>
<protein>
    <submittedName>
        <fullName evidence="1">Uncharacterized protein</fullName>
    </submittedName>
</protein>
<reference evidence="1 2" key="1">
    <citation type="submission" date="2013-03" db="EMBL/GenBank/DDBJ databases">
        <title>Reference genome for the Human Microbiome Project.</title>
        <authorList>
            <person name="Aqrawi P."/>
            <person name="Ayvaz T."/>
            <person name="Bess C."/>
            <person name="Blankenburg K."/>
            <person name="Coyle M."/>
            <person name="Deng J."/>
            <person name="Forbes L."/>
            <person name="Fowler G."/>
            <person name="Francisco L."/>
            <person name="Fu Q."/>
            <person name="Gibbs R."/>
            <person name="Gross S."/>
            <person name="Gubbala S."/>
            <person name="Hale W."/>
            <person name="Hemphill L."/>
            <person name="Highlander S."/>
            <person name="Hirani K."/>
            <person name="Jackson L."/>
            <person name="Jakkamsetti A."/>
            <person name="Javaid M."/>
            <person name="Jayaseelan J.C."/>
            <person name="Jiang H."/>
            <person name="Joshi V."/>
            <person name="Korchina V."/>
            <person name="Kovar C."/>
            <person name="Lara F."/>
            <person name="Lee S."/>
            <person name="Liu Y."/>
            <person name="Mata R."/>
            <person name="Mathew T."/>
            <person name="Munidasa M."/>
            <person name="Muzny D."/>
            <person name="Nazareth L."/>
            <person name="Ngo R."/>
            <person name="Nguyen L."/>
            <person name="Nguyen N."/>
            <person name="Okwuonu G."/>
            <person name="Ongeri F."/>
            <person name="Palculict T."/>
            <person name="Patil S."/>
            <person name="Petrosino J."/>
            <person name="Pham C."/>
            <person name="Pham P."/>
            <person name="Pu L.-L."/>
            <person name="Qin X."/>
            <person name="Qu J."/>
            <person name="Reid J."/>
            <person name="Ross M."/>
            <person name="Ruth R."/>
            <person name="Saada N."/>
            <person name="San Lucas F."/>
            <person name="Santibanez J."/>
            <person name="Shang Y."/>
            <person name="Simmons D."/>
            <person name="Song X.-Z."/>
            <person name="Tang L.-Y."/>
            <person name="Thornton R."/>
            <person name="Warren J."/>
            <person name="Weissenberger G."/>
            <person name="Wilczek-Boney K."/>
            <person name="Worley K."/>
            <person name="Youmans B."/>
            <person name="Zhang J."/>
            <person name="Zhang L."/>
            <person name="Zhao Z."/>
            <person name="Zhou C."/>
            <person name="Zhu D."/>
            <person name="Zhu Y."/>
        </authorList>
    </citation>
    <scope>NUCLEOTIDE SEQUENCE [LARGE SCALE GENOMIC DNA]</scope>
    <source>
        <strain evidence="1 2">F0333</strain>
    </source>
</reference>
<gene>
    <name evidence="1" type="ORF">HMPREF9004_1243</name>
</gene>